<evidence type="ECO:0000256" key="4">
    <source>
        <dbReference type="ARBA" id="ARBA00022692"/>
    </source>
</evidence>
<organism evidence="9">
    <name type="scientific">uncultured bacterium contig00073</name>
    <dbReference type="NCBI Taxonomy" id="1181552"/>
    <lineage>
        <taxon>Bacteria</taxon>
        <taxon>environmental samples</taxon>
    </lineage>
</organism>
<keyword evidence="4 7" id="KW-0812">Transmembrane</keyword>
<dbReference type="CDD" id="cd06261">
    <property type="entry name" value="TM_PBP2"/>
    <property type="match status" value="1"/>
</dbReference>
<evidence type="ECO:0000256" key="5">
    <source>
        <dbReference type="ARBA" id="ARBA00022989"/>
    </source>
</evidence>
<evidence type="ECO:0000256" key="2">
    <source>
        <dbReference type="ARBA" id="ARBA00022448"/>
    </source>
</evidence>
<reference evidence="9" key="1">
    <citation type="submission" date="2012-03" db="EMBL/GenBank/DDBJ databases">
        <title>Functional metagenomics reveals considerable lignocellulase gene clusters in the gut microbiome of a wood-feeding higher termite.</title>
        <authorList>
            <person name="Liu N."/>
        </authorList>
    </citation>
    <scope>NUCLEOTIDE SEQUENCE</scope>
</reference>
<proteinExistence type="predicted"/>
<keyword evidence="6 7" id="KW-0472">Membrane</keyword>
<name>A0A806JZ10_9BACT</name>
<dbReference type="Gene3D" id="1.10.3720.10">
    <property type="entry name" value="MetI-like"/>
    <property type="match status" value="1"/>
</dbReference>
<feature type="transmembrane region" description="Helical" evidence="7">
    <location>
        <begin position="91"/>
        <end position="114"/>
    </location>
</feature>
<evidence type="ECO:0000313" key="9">
    <source>
        <dbReference type="EMBL" id="AGS52362.1"/>
    </source>
</evidence>
<sequence length="335" mass="37751">MSKINTYQLKNNAKDITYKIFRAVLLFGLCFLILQPLLDKVSVSLMEHDDLYDPTVISIPRHFSTEFYGIAMQIWKSNQTSYNKFNYMYSVFQSVIILSISAFLQVASCALAAYGFARYKFPGKNILFMCVFLIIIVPPQTIMSSLYLNFQFFDIFGIVKLITGENINLLNTLTGYYMLSATAMGLKSGLYIFLLRQYFRGVPKELEEAAYVDGCGRFHTFVRIMLPDAAPMLTSCFLFSFVWQWTDTIFSVLFLRGYRMISIGLSSLNDGVTKYWAEINRAGAAGTGIIAIPPLAYSQAIVATGMLLCVIPLIILYLAAQKAFVESLSQSGIKM</sequence>
<keyword evidence="2" id="KW-0813">Transport</keyword>
<dbReference type="GO" id="GO:0005886">
    <property type="term" value="C:plasma membrane"/>
    <property type="evidence" value="ECO:0007669"/>
    <property type="project" value="UniProtKB-SubCell"/>
</dbReference>
<evidence type="ECO:0000256" key="6">
    <source>
        <dbReference type="ARBA" id="ARBA00023136"/>
    </source>
</evidence>
<dbReference type="Pfam" id="PF00528">
    <property type="entry name" value="BPD_transp_1"/>
    <property type="match status" value="1"/>
</dbReference>
<feature type="transmembrane region" description="Helical" evidence="7">
    <location>
        <begin position="20"/>
        <end position="38"/>
    </location>
</feature>
<dbReference type="InterPro" id="IPR000515">
    <property type="entry name" value="MetI-like"/>
</dbReference>
<feature type="transmembrane region" description="Helical" evidence="7">
    <location>
        <begin position="300"/>
        <end position="320"/>
    </location>
</feature>
<dbReference type="SUPFAM" id="SSF161098">
    <property type="entry name" value="MetI-like"/>
    <property type="match status" value="1"/>
</dbReference>
<feature type="transmembrane region" description="Helical" evidence="7">
    <location>
        <begin position="126"/>
        <end position="148"/>
    </location>
</feature>
<keyword evidence="3" id="KW-1003">Cell membrane</keyword>
<feature type="transmembrane region" description="Helical" evidence="7">
    <location>
        <begin position="229"/>
        <end position="246"/>
    </location>
</feature>
<comment type="subcellular location">
    <subcellularLocation>
        <location evidence="1">Cell membrane</location>
        <topology evidence="1">Multi-pass membrane protein</topology>
    </subcellularLocation>
</comment>
<dbReference type="PANTHER" id="PTHR43744">
    <property type="entry name" value="ABC TRANSPORTER PERMEASE PROTEIN MG189-RELATED-RELATED"/>
    <property type="match status" value="1"/>
</dbReference>
<evidence type="ECO:0000256" key="3">
    <source>
        <dbReference type="ARBA" id="ARBA00022475"/>
    </source>
</evidence>
<dbReference type="InterPro" id="IPR035906">
    <property type="entry name" value="MetI-like_sf"/>
</dbReference>
<dbReference type="AlphaFoldDB" id="A0A806JZ10"/>
<evidence type="ECO:0000256" key="1">
    <source>
        <dbReference type="ARBA" id="ARBA00004651"/>
    </source>
</evidence>
<feature type="transmembrane region" description="Helical" evidence="7">
    <location>
        <begin position="175"/>
        <end position="194"/>
    </location>
</feature>
<dbReference type="EMBL" id="JQ844190">
    <property type="protein sequence ID" value="AGS52362.1"/>
    <property type="molecule type" value="Genomic_DNA"/>
</dbReference>
<keyword evidence="5 7" id="KW-1133">Transmembrane helix</keyword>
<dbReference type="PANTHER" id="PTHR43744:SF8">
    <property type="entry name" value="SN-GLYCEROL-3-PHOSPHATE TRANSPORT SYSTEM PERMEASE PROTEIN UGPE"/>
    <property type="match status" value="1"/>
</dbReference>
<feature type="domain" description="ABC transmembrane type-1" evidence="8">
    <location>
        <begin position="113"/>
        <end position="325"/>
    </location>
</feature>
<evidence type="ECO:0000256" key="7">
    <source>
        <dbReference type="SAM" id="Phobius"/>
    </source>
</evidence>
<evidence type="ECO:0000259" key="8">
    <source>
        <dbReference type="Pfam" id="PF00528"/>
    </source>
</evidence>
<dbReference type="GO" id="GO:0055085">
    <property type="term" value="P:transmembrane transport"/>
    <property type="evidence" value="ECO:0007669"/>
    <property type="project" value="InterPro"/>
</dbReference>
<accession>A0A806JZ10</accession>
<protein>
    <submittedName>
        <fullName evidence="9">Binding-protein-dependent transport systems inner membrane component</fullName>
    </submittedName>
</protein>